<name>A0A6B0SJQ4_9EURY</name>
<evidence type="ECO:0000313" key="7">
    <source>
        <dbReference type="EMBL" id="MXR21905.1"/>
    </source>
</evidence>
<proteinExistence type="inferred from homology"/>
<evidence type="ECO:0000256" key="3">
    <source>
        <dbReference type="ARBA" id="ARBA00022679"/>
    </source>
</evidence>
<evidence type="ECO:0000313" key="8">
    <source>
        <dbReference type="Proteomes" id="UP000471521"/>
    </source>
</evidence>
<sequence length="247" mass="26661">AATAEAGGVETDEYGEVVRRPLRGLRATIAENMVASKQTIPHVTSMFEADATDLVDLKENLDEKLDAPVSYTALVVKAVAPALEEYPSLNASVDDEAGEIVEKRYYNVGVATHTEDGLLVPVVEHVDQKSIAEVSREVADLAERARERSVDASDLSGGTFTVTNTGSHSEHGTFGTPIIRHPEVAVLGMSRVQDKPVAVGDDEMEVRPVLPLSLSYDHRLVDGVTASLFAEHVIDAIEDRDVFTARL</sequence>
<comment type="caution">
    <text evidence="7">The sequence shown here is derived from an EMBL/GenBank/DDBJ whole genome shotgun (WGS) entry which is preliminary data.</text>
</comment>
<comment type="cofactor">
    <cofactor evidence="1">
        <name>(R)-lipoate</name>
        <dbReference type="ChEBI" id="CHEBI:83088"/>
    </cofactor>
</comment>
<dbReference type="Gene3D" id="3.30.559.10">
    <property type="entry name" value="Chloramphenicol acetyltransferase-like domain"/>
    <property type="match status" value="1"/>
</dbReference>
<keyword evidence="8" id="KW-1185">Reference proteome</keyword>
<dbReference type="EMBL" id="WUUU01000168">
    <property type="protein sequence ID" value="MXR21905.1"/>
    <property type="molecule type" value="Genomic_DNA"/>
</dbReference>
<accession>A0A6B0SJQ4</accession>
<dbReference type="InterPro" id="IPR050743">
    <property type="entry name" value="2-oxoacid_DH_E2_comp"/>
</dbReference>
<comment type="similarity">
    <text evidence="2">Belongs to the 2-oxoacid dehydrogenase family.</text>
</comment>
<dbReference type="GO" id="GO:0016407">
    <property type="term" value="F:acetyltransferase activity"/>
    <property type="evidence" value="ECO:0007669"/>
    <property type="project" value="TreeGrafter"/>
</dbReference>
<dbReference type="Pfam" id="PF00198">
    <property type="entry name" value="2-oxoacid_dh"/>
    <property type="match status" value="1"/>
</dbReference>
<dbReference type="PANTHER" id="PTHR43178">
    <property type="entry name" value="DIHYDROLIPOAMIDE ACETYLTRANSFERASE COMPONENT OF PYRUVATE DEHYDROGENASE COMPLEX"/>
    <property type="match status" value="1"/>
</dbReference>
<evidence type="ECO:0000259" key="6">
    <source>
        <dbReference type="Pfam" id="PF00198"/>
    </source>
</evidence>
<dbReference type="FunFam" id="3.30.559.10:FF:000007">
    <property type="entry name" value="Dihydrolipoamide acetyltransferase component of pyruvate dehydrogenase complex"/>
    <property type="match status" value="1"/>
</dbReference>
<dbReference type="Proteomes" id="UP000471521">
    <property type="component" value="Unassembled WGS sequence"/>
</dbReference>
<dbReference type="InterPro" id="IPR023213">
    <property type="entry name" value="CAT-like_dom_sf"/>
</dbReference>
<reference evidence="7 8" key="1">
    <citation type="submission" date="2019-12" db="EMBL/GenBank/DDBJ databases">
        <title>Isolation and characterization of three novel carbon monoxide-oxidizing members of Halobacteria from salione crusts and soils.</title>
        <authorList>
            <person name="Myers M.R."/>
            <person name="King G.M."/>
        </authorList>
    </citation>
    <scope>NUCLEOTIDE SEQUENCE [LARGE SCALE GENOMIC DNA]</scope>
    <source>
        <strain evidence="7 8">PCN9</strain>
    </source>
</reference>
<evidence type="ECO:0000256" key="4">
    <source>
        <dbReference type="ARBA" id="ARBA00022823"/>
    </source>
</evidence>
<keyword evidence="3" id="KW-0808">Transferase</keyword>
<dbReference type="InterPro" id="IPR001078">
    <property type="entry name" value="2-oxoacid_DH_actylTfrase"/>
</dbReference>
<gene>
    <name evidence="7" type="ORF">GRX66_15315</name>
</gene>
<dbReference type="AlphaFoldDB" id="A0A6B0SJQ4"/>
<dbReference type="GO" id="GO:0005737">
    <property type="term" value="C:cytoplasm"/>
    <property type="evidence" value="ECO:0007669"/>
    <property type="project" value="TreeGrafter"/>
</dbReference>
<keyword evidence="5" id="KW-0012">Acyltransferase</keyword>
<feature type="domain" description="2-oxoacid dehydrogenase acyltransferase catalytic" evidence="6">
    <location>
        <begin position="17"/>
        <end position="239"/>
    </location>
</feature>
<dbReference type="GO" id="GO:0031405">
    <property type="term" value="F:lipoic acid binding"/>
    <property type="evidence" value="ECO:0007669"/>
    <property type="project" value="TreeGrafter"/>
</dbReference>
<protein>
    <submittedName>
        <fullName evidence="7">2-oxo acid dehydrogenase subunit E2</fullName>
    </submittedName>
</protein>
<organism evidence="7 8">
    <name type="scientific">Halobacterium bonnevillei</name>
    <dbReference type="NCBI Taxonomy" id="2692200"/>
    <lineage>
        <taxon>Archaea</taxon>
        <taxon>Methanobacteriati</taxon>
        <taxon>Methanobacteriota</taxon>
        <taxon>Stenosarchaea group</taxon>
        <taxon>Halobacteria</taxon>
        <taxon>Halobacteriales</taxon>
        <taxon>Halobacteriaceae</taxon>
        <taxon>Halobacterium</taxon>
    </lineage>
</organism>
<dbReference type="RefSeq" id="WP_201293054.1">
    <property type="nucleotide sequence ID" value="NZ_WUUU01000168.1"/>
</dbReference>
<evidence type="ECO:0000256" key="2">
    <source>
        <dbReference type="ARBA" id="ARBA00007317"/>
    </source>
</evidence>
<dbReference type="PANTHER" id="PTHR43178:SF5">
    <property type="entry name" value="LIPOAMIDE ACYLTRANSFERASE COMPONENT OF BRANCHED-CHAIN ALPHA-KETO ACID DEHYDROGENASE COMPLEX, MITOCHONDRIAL"/>
    <property type="match status" value="1"/>
</dbReference>
<feature type="non-terminal residue" evidence="7">
    <location>
        <position position="1"/>
    </location>
</feature>
<dbReference type="OrthoDB" id="56234at2157"/>
<dbReference type="SUPFAM" id="SSF52777">
    <property type="entry name" value="CoA-dependent acyltransferases"/>
    <property type="match status" value="1"/>
</dbReference>
<keyword evidence="4" id="KW-0450">Lipoyl</keyword>
<evidence type="ECO:0000256" key="5">
    <source>
        <dbReference type="ARBA" id="ARBA00023315"/>
    </source>
</evidence>
<evidence type="ECO:0000256" key="1">
    <source>
        <dbReference type="ARBA" id="ARBA00001938"/>
    </source>
</evidence>